<dbReference type="InterPro" id="IPR005174">
    <property type="entry name" value="KIB1-4_b-propeller"/>
</dbReference>
<dbReference type="PANTHER" id="PTHR44259:SF114">
    <property type="entry name" value="OS06G0707300 PROTEIN"/>
    <property type="match status" value="1"/>
</dbReference>
<evidence type="ECO:0000313" key="4">
    <source>
        <dbReference type="EMBL" id="WOH13248.1"/>
    </source>
</evidence>
<dbReference type="OMA" id="IEWISID"/>
<protein>
    <recommendedName>
        <fullName evidence="2">KIB1-4 beta-propeller domain-containing protein</fullName>
    </recommendedName>
</protein>
<organism evidence="3">
    <name type="scientific">Daucus carota subsp. sativus</name>
    <name type="common">Carrot</name>
    <dbReference type="NCBI Taxonomy" id="79200"/>
    <lineage>
        <taxon>Eukaryota</taxon>
        <taxon>Viridiplantae</taxon>
        <taxon>Streptophyta</taxon>
        <taxon>Embryophyta</taxon>
        <taxon>Tracheophyta</taxon>
        <taxon>Spermatophyta</taxon>
        <taxon>Magnoliopsida</taxon>
        <taxon>eudicotyledons</taxon>
        <taxon>Gunneridae</taxon>
        <taxon>Pentapetalae</taxon>
        <taxon>asterids</taxon>
        <taxon>campanulids</taxon>
        <taxon>Apiales</taxon>
        <taxon>Apiaceae</taxon>
        <taxon>Apioideae</taxon>
        <taxon>Scandiceae</taxon>
        <taxon>Daucinae</taxon>
        <taxon>Daucus</taxon>
        <taxon>Daucus sect. Daucus</taxon>
    </lineage>
</organism>
<dbReference type="PANTHER" id="PTHR44259">
    <property type="entry name" value="OS07G0183000 PROTEIN-RELATED"/>
    <property type="match status" value="1"/>
</dbReference>
<evidence type="ECO:0000313" key="3">
    <source>
        <dbReference type="EMBL" id="KZM85749.1"/>
    </source>
</evidence>
<name>A0A175YQ60_DAUCS</name>
<dbReference type="Pfam" id="PF03478">
    <property type="entry name" value="Beta-prop_KIB1-4"/>
    <property type="match status" value="1"/>
</dbReference>
<accession>A0A175YQ60</accession>
<dbReference type="EMBL" id="LNRQ01000008">
    <property type="protein sequence ID" value="KZM85749.1"/>
    <property type="molecule type" value="Genomic_DNA"/>
</dbReference>
<keyword evidence="5" id="KW-1185">Reference proteome</keyword>
<feature type="domain" description="KIB1-4 beta-propeller" evidence="2">
    <location>
        <begin position="147"/>
        <end position="409"/>
    </location>
</feature>
<dbReference type="AlphaFoldDB" id="A0A175YQ60"/>
<dbReference type="EMBL" id="CP093350">
    <property type="protein sequence ID" value="WOH13248.1"/>
    <property type="molecule type" value="Genomic_DNA"/>
</dbReference>
<reference evidence="3" key="1">
    <citation type="journal article" date="2016" name="Nat. Genet.">
        <title>A high-quality carrot genome assembly provides new insights into carotenoid accumulation and asterid genome evolution.</title>
        <authorList>
            <person name="Iorizzo M."/>
            <person name="Ellison S."/>
            <person name="Senalik D."/>
            <person name="Zeng P."/>
            <person name="Satapoomin P."/>
            <person name="Huang J."/>
            <person name="Bowman M."/>
            <person name="Iovene M."/>
            <person name="Sanseverino W."/>
            <person name="Cavagnaro P."/>
            <person name="Yildiz M."/>
            <person name="Macko-Podgorni A."/>
            <person name="Moranska E."/>
            <person name="Grzebelus E."/>
            <person name="Grzebelus D."/>
            <person name="Ashrafi H."/>
            <person name="Zheng Z."/>
            <person name="Cheng S."/>
            <person name="Spooner D."/>
            <person name="Van Deynze A."/>
            <person name="Simon P."/>
        </authorList>
    </citation>
    <scope>NUCLEOTIDE SEQUENCE [LARGE SCALE GENOMIC DNA]</scope>
    <source>
        <tissue evidence="3">Leaf</tissue>
    </source>
</reference>
<dbReference type="STRING" id="79200.A0A175YQ60"/>
<reference evidence="4" key="2">
    <citation type="submission" date="2022-03" db="EMBL/GenBank/DDBJ databases">
        <title>Draft title - Genomic analysis of global carrot germplasm unveils the trajectory of domestication and the origin of high carotenoid orange carrot.</title>
        <authorList>
            <person name="Iorizzo M."/>
            <person name="Ellison S."/>
            <person name="Senalik D."/>
            <person name="Macko-Podgorni A."/>
            <person name="Grzebelus D."/>
            <person name="Bostan H."/>
            <person name="Rolling W."/>
            <person name="Curaba J."/>
            <person name="Simon P."/>
        </authorList>
    </citation>
    <scope>NUCLEOTIDE SEQUENCE</scope>
    <source>
        <tissue evidence="4">Leaf</tissue>
    </source>
</reference>
<dbReference type="Gramene" id="KZM85749">
    <property type="protein sequence ID" value="KZM85749"/>
    <property type="gene ID" value="DCAR_026829"/>
</dbReference>
<gene>
    <name evidence="3" type="ORF">DCAR_026829</name>
    <name evidence="4" type="ORF">DCAR_0832757</name>
</gene>
<evidence type="ECO:0000259" key="2">
    <source>
        <dbReference type="Pfam" id="PF03478"/>
    </source>
</evidence>
<evidence type="ECO:0000256" key="1">
    <source>
        <dbReference type="SAM" id="MobiDB-lite"/>
    </source>
</evidence>
<feature type="region of interest" description="Disordered" evidence="1">
    <location>
        <begin position="87"/>
        <end position="129"/>
    </location>
</feature>
<evidence type="ECO:0000313" key="5">
    <source>
        <dbReference type="Proteomes" id="UP000077755"/>
    </source>
</evidence>
<sequence>MARRNVSWDNLPSELLEIIGQKMIGSCEDFIRFSAVSKSWQSVAFKMRQDGSTFLLSPESPLLLLAEDVPEGYSLRCCDINVHEDGLEEVSDDEDLEEDEDEEGLQEEEDEEGDFADEEGDDDDDEEMEDLVEQEFIFSVGTARGIYSLSTEKIYTLELPEAAGKSVRGTNKGWLLTLVINSETKLLHPLLGHQIWLPYLSKCSKVTLSSRALQDPTIMVIHGELGSLGFARFGDQEWKKVESPSVVPFVDITYHKGKFYAINHVGAIFACNIDDGYTSGATGAPITSCPFNPVDFGSKYLVDSENDLWFLARIRGVKFFKPPHNMRVKYRTTHFSVWRLERTVSEDGHETIGTWVQKHDLGGKAFFVGLNASVSLSSSGWVRPNCIYFTDDISNLYFLDGGHDMGVFDVERGTIEQHFQGKSIHPFSPPLWYI</sequence>
<proteinExistence type="predicted"/>
<dbReference type="Proteomes" id="UP000077755">
    <property type="component" value="Chromosome 8"/>
</dbReference>
<dbReference type="InterPro" id="IPR050942">
    <property type="entry name" value="F-box_BR-signaling"/>
</dbReference>